<dbReference type="InterPro" id="IPR013406">
    <property type="entry name" value="CHP02574_addiction_mod"/>
</dbReference>
<protein>
    <submittedName>
        <fullName evidence="1">Uncharacterized protein</fullName>
    </submittedName>
</protein>
<reference evidence="1 3" key="2">
    <citation type="submission" date="2019-12" db="EMBL/GenBank/DDBJ databases">
        <title>Acinetobacter haemolyticus comparative genomics.</title>
        <authorList>
            <person name="Castro-Jaimes S."/>
            <person name="Bello-Lopez E."/>
            <person name="Velazquez-Acosta C."/>
            <person name="Volkow-Fernandez P."/>
            <person name="Lozano-Zarain P."/>
            <person name="Castillo Ramirez S."/>
            <person name="Cevallos M.A."/>
        </authorList>
    </citation>
    <scope>NUCLEOTIDE SEQUENCE [LARGE SCALE GENOMIC DNA]</scope>
    <source>
        <strain evidence="1 3">AN10</strain>
    </source>
</reference>
<gene>
    <name evidence="2" type="ORF">AhaeAN43_01785</name>
    <name evidence="1" type="ORF">GPS52_06205</name>
</gene>
<reference evidence="2 4" key="1">
    <citation type="submission" date="2018-08" db="EMBL/GenBank/DDBJ databases">
        <title>Analysis of the genomic diversity of Mexican Acinetobacter haemolyticus clinical isolates.</title>
        <authorList>
            <person name="Castro-Jaimes S."/>
            <person name="Cevallos M.A."/>
        </authorList>
    </citation>
    <scope>NUCLEOTIDE SEQUENCE [LARGE SCALE GENOMIC DNA]</scope>
    <source>
        <strain evidence="2 4">AN43</strain>
    </source>
</reference>
<dbReference type="AlphaFoldDB" id="A0A1L6KJD3"/>
<dbReference type="Proteomes" id="UP000451048">
    <property type="component" value="Unassembled WGS sequence"/>
</dbReference>
<sequence length="70" mass="8375">MTTAFPIDQLTKIEKLQLIEQLWQDLSTESEFRSPQWHAEVLQKTETLVATKQSRFVDWQDAKRRLQKKT</sequence>
<evidence type="ECO:0000313" key="4">
    <source>
        <dbReference type="Proteomes" id="UP000463868"/>
    </source>
</evidence>
<dbReference type="KEGG" id="ahl:AHTJS_01395"/>
<dbReference type="RefSeq" id="WP_017395601.1">
    <property type="nucleotide sequence ID" value="NZ_CP018260.1"/>
</dbReference>
<dbReference type="Pfam" id="PF09720">
    <property type="entry name" value="Unstab_antitox"/>
    <property type="match status" value="1"/>
</dbReference>
<dbReference type="Proteomes" id="UP000463868">
    <property type="component" value="Chromosome"/>
</dbReference>
<accession>A0A1L6KJD3</accession>
<evidence type="ECO:0000313" key="3">
    <source>
        <dbReference type="Proteomes" id="UP000451048"/>
    </source>
</evidence>
<dbReference type="OrthoDB" id="291542at2"/>
<evidence type="ECO:0000313" key="1">
    <source>
        <dbReference type="EMBL" id="NAR73095.1"/>
    </source>
</evidence>
<dbReference type="STRING" id="29430.AHTJS_01395"/>
<name>A0A1L6KJD3_ACIHA</name>
<dbReference type="EMBL" id="CP031976">
    <property type="protein sequence ID" value="QHI12199.1"/>
    <property type="molecule type" value="Genomic_DNA"/>
</dbReference>
<organism evidence="1 3">
    <name type="scientific">Acinetobacter haemolyticus</name>
    <dbReference type="NCBI Taxonomy" id="29430"/>
    <lineage>
        <taxon>Bacteria</taxon>
        <taxon>Pseudomonadati</taxon>
        <taxon>Pseudomonadota</taxon>
        <taxon>Gammaproteobacteria</taxon>
        <taxon>Moraxellales</taxon>
        <taxon>Moraxellaceae</taxon>
        <taxon>Acinetobacter</taxon>
    </lineage>
</organism>
<evidence type="ECO:0000313" key="2">
    <source>
        <dbReference type="EMBL" id="QHI12199.1"/>
    </source>
</evidence>
<dbReference type="EMBL" id="WTTO01000012">
    <property type="protein sequence ID" value="NAR73095.1"/>
    <property type="molecule type" value="Genomic_DNA"/>
</dbReference>
<proteinExistence type="predicted"/>